<reference evidence="2" key="1">
    <citation type="journal article" date="2014" name="Int. J. Syst. Evol. Microbiol.">
        <title>Complete genome sequence of Corynebacterium casei LMG S-19264T (=DSM 44701T), isolated from a smear-ripened cheese.</title>
        <authorList>
            <consortium name="US DOE Joint Genome Institute (JGI-PGF)"/>
            <person name="Walter F."/>
            <person name="Albersmeier A."/>
            <person name="Kalinowski J."/>
            <person name="Ruckert C."/>
        </authorList>
    </citation>
    <scope>NUCLEOTIDE SEQUENCE</scope>
    <source>
        <strain evidence="2">JCM 31311</strain>
    </source>
</reference>
<evidence type="ECO:0000313" key="3">
    <source>
        <dbReference type="Proteomes" id="UP000603865"/>
    </source>
</evidence>
<proteinExistence type="predicted"/>
<organism evidence="2 3">
    <name type="scientific">Deinococcus ruber</name>
    <dbReference type="NCBI Taxonomy" id="1848197"/>
    <lineage>
        <taxon>Bacteria</taxon>
        <taxon>Thermotogati</taxon>
        <taxon>Deinococcota</taxon>
        <taxon>Deinococci</taxon>
        <taxon>Deinococcales</taxon>
        <taxon>Deinococcaceae</taxon>
        <taxon>Deinococcus</taxon>
    </lineage>
</organism>
<accession>A0A918F655</accession>
<feature type="transmembrane region" description="Helical" evidence="1">
    <location>
        <begin position="12"/>
        <end position="31"/>
    </location>
</feature>
<dbReference type="AlphaFoldDB" id="A0A918F655"/>
<dbReference type="RefSeq" id="WP_189089390.1">
    <property type="nucleotide sequence ID" value="NZ_BMQL01000007.1"/>
</dbReference>
<dbReference type="Proteomes" id="UP000603865">
    <property type="component" value="Unassembled WGS sequence"/>
</dbReference>
<feature type="transmembrane region" description="Helical" evidence="1">
    <location>
        <begin position="37"/>
        <end position="58"/>
    </location>
</feature>
<protein>
    <submittedName>
        <fullName evidence="2">Uncharacterized protein</fullName>
    </submittedName>
</protein>
<keyword evidence="3" id="KW-1185">Reference proteome</keyword>
<keyword evidence="1" id="KW-1133">Transmembrane helix</keyword>
<evidence type="ECO:0000256" key="1">
    <source>
        <dbReference type="SAM" id="Phobius"/>
    </source>
</evidence>
<comment type="caution">
    <text evidence="2">The sequence shown here is derived from an EMBL/GenBank/DDBJ whole genome shotgun (WGS) entry which is preliminary data.</text>
</comment>
<gene>
    <name evidence="2" type="ORF">GCM10008957_17290</name>
</gene>
<feature type="transmembrane region" description="Helical" evidence="1">
    <location>
        <begin position="91"/>
        <end position="110"/>
    </location>
</feature>
<sequence>MNSASEIRAGLRIVSALLLTMLGLNVLSFLLDATFGHFSVFGLGRLALFVWLCWSVYIGKIWARVFLGAVLLIYGVVTLFAAFSFGGGLGAVLGVVGGSELLGAVCLFVIPQVNAYFEYAAQQS</sequence>
<keyword evidence="1" id="KW-0812">Transmembrane</keyword>
<dbReference type="EMBL" id="BMQL01000007">
    <property type="protein sequence ID" value="GGR04908.1"/>
    <property type="molecule type" value="Genomic_DNA"/>
</dbReference>
<evidence type="ECO:0000313" key="2">
    <source>
        <dbReference type="EMBL" id="GGR04908.1"/>
    </source>
</evidence>
<keyword evidence="1" id="KW-0472">Membrane</keyword>
<name>A0A918F655_9DEIO</name>
<feature type="transmembrane region" description="Helical" evidence="1">
    <location>
        <begin position="65"/>
        <end position="85"/>
    </location>
</feature>
<reference evidence="2" key="2">
    <citation type="submission" date="2020-09" db="EMBL/GenBank/DDBJ databases">
        <authorList>
            <person name="Sun Q."/>
            <person name="Ohkuma M."/>
        </authorList>
    </citation>
    <scope>NUCLEOTIDE SEQUENCE</scope>
    <source>
        <strain evidence="2">JCM 31311</strain>
    </source>
</reference>